<reference evidence="1 2" key="1">
    <citation type="journal article" date="2024" name="Proc. Natl. Acad. Sci. U.S.A.">
        <title>The evolutionary genomics of adaptation to stress in wild rhizobium bacteria.</title>
        <authorList>
            <person name="Kehlet-Delgado H."/>
            <person name="Montoya A.P."/>
            <person name="Jensen K.T."/>
            <person name="Wendlandt C.E."/>
            <person name="Dexheimer C."/>
            <person name="Roberts M."/>
            <person name="Torres Martinez L."/>
            <person name="Friesen M.L."/>
            <person name="Griffitts J.S."/>
            <person name="Porter S.S."/>
        </authorList>
    </citation>
    <scope>NUCLEOTIDE SEQUENCE [LARGE SCALE GENOMIC DNA]</scope>
    <source>
        <strain evidence="1 2">M0468</strain>
    </source>
</reference>
<evidence type="ECO:0000313" key="2">
    <source>
        <dbReference type="Proteomes" id="UP001480082"/>
    </source>
</evidence>
<organism evidence="1 2">
    <name type="scientific">Mesorhizobium australicum</name>
    <dbReference type="NCBI Taxonomy" id="536018"/>
    <lineage>
        <taxon>Bacteria</taxon>
        <taxon>Pseudomonadati</taxon>
        <taxon>Pseudomonadota</taxon>
        <taxon>Alphaproteobacteria</taxon>
        <taxon>Hyphomicrobiales</taxon>
        <taxon>Phyllobacteriaceae</taxon>
        <taxon>Mesorhizobium</taxon>
    </lineage>
</organism>
<protein>
    <submittedName>
        <fullName evidence="1">MaoC family dehydratase N-terminal domain-containing protein</fullName>
    </submittedName>
</protein>
<evidence type="ECO:0000313" key="1">
    <source>
        <dbReference type="EMBL" id="MER9287692.1"/>
    </source>
</evidence>
<proteinExistence type="predicted"/>
<gene>
    <name evidence="1" type="ORF">NKI81_27845</name>
</gene>
<comment type="caution">
    <text evidence="1">The sequence shown here is derived from an EMBL/GenBank/DDBJ whole genome shotgun (WGS) entry which is preliminary data.</text>
</comment>
<sequence length="286" mass="31022">MPEPRYLDIERLRSWIGREESASDTISPDLVRRFNAAFDIKCAFPSLGDAAPLLINYCLAPPAIATSLLAEDGHPEKGGFLPPVPLPRRMWAGSSLAFSGALRVGDLVERVSRVADVAVKTGRTGTLCFVTVEHKSSVSGNVLVEETQTIVYREASTAQEASSRPGAEAAAMGLHNRPVGVSVPLLFRYSALTFNAHRIHYDRRYAVEVEHYPGLVIHAPLQATLLLNYAAELGGKPPSKFVFRAVSPLFDDEFINLHAAEEGGKMKLSTARRDGPVAMSAEAAWA</sequence>
<dbReference type="EMBL" id="JAMYRI010000023">
    <property type="protein sequence ID" value="MER9287692.1"/>
    <property type="molecule type" value="Genomic_DNA"/>
</dbReference>
<accession>A0ACC6T715</accession>
<keyword evidence="2" id="KW-1185">Reference proteome</keyword>
<name>A0ACC6T715_9HYPH</name>
<dbReference type="Proteomes" id="UP001480082">
    <property type="component" value="Unassembled WGS sequence"/>
</dbReference>